<evidence type="ECO:0000313" key="3">
    <source>
        <dbReference type="Proteomes" id="UP000602442"/>
    </source>
</evidence>
<gene>
    <name evidence="2" type="ORF">I5L03_01735</name>
</gene>
<dbReference type="InterPro" id="IPR029058">
    <property type="entry name" value="AB_hydrolase_fold"/>
</dbReference>
<reference evidence="2 3" key="1">
    <citation type="submission" date="2020-11" db="EMBL/GenBank/DDBJ databases">
        <title>Erythrobacter sediminis sp. nov., a marine bacterium from a tidal flat of Garorim Bay.</title>
        <authorList>
            <person name="Kim D."/>
            <person name="Yoo Y."/>
            <person name="Kim J.-J."/>
        </authorList>
    </citation>
    <scope>NUCLEOTIDE SEQUENCE [LARGE SCALE GENOMIC DNA]</scope>
    <source>
        <strain evidence="2 3">JGD-13</strain>
    </source>
</reference>
<evidence type="ECO:0000259" key="1">
    <source>
        <dbReference type="Pfam" id="PF12146"/>
    </source>
</evidence>
<dbReference type="Pfam" id="PF12146">
    <property type="entry name" value="Hydrolase_4"/>
    <property type="match status" value="1"/>
</dbReference>
<dbReference type="Gene3D" id="3.40.50.1820">
    <property type="entry name" value="alpha/beta hydrolase"/>
    <property type="match status" value="1"/>
</dbReference>
<protein>
    <submittedName>
        <fullName evidence="2">Alpha/beta fold hydrolase</fullName>
    </submittedName>
</protein>
<keyword evidence="3" id="KW-1185">Reference proteome</keyword>
<name>A0ABS0N042_9SPHN</name>
<dbReference type="Proteomes" id="UP000602442">
    <property type="component" value="Unassembled WGS sequence"/>
</dbReference>
<dbReference type="GO" id="GO:0016787">
    <property type="term" value="F:hydrolase activity"/>
    <property type="evidence" value="ECO:0007669"/>
    <property type="project" value="UniProtKB-KW"/>
</dbReference>
<dbReference type="PANTHER" id="PTHR12277:SF81">
    <property type="entry name" value="PROTEIN ABHD13"/>
    <property type="match status" value="1"/>
</dbReference>
<accession>A0ABS0N042</accession>
<sequence>MFATVVLILVAIYGGLIALVYLNQHRLIYAPPVTRSDVPAGFERVTYATPDRLELTSGYRPAREGMPTVLFFHGNASSWQASAMVTDELAAQGYGVLAAEYRGYSGNPGTPSEDGLYQDARGAWQYLREEQGLAESDIVLVGNSIGAGVAVQLATEVRARALVLISPFDSLEETASRKLRWLPVRMLLTDRYANDEKLPEIGEPILILHGEADSLIALEQAQSLASVRDDTVIETYPGWGHDLVVHEPVQERIAAFLNEPAE</sequence>
<dbReference type="RefSeq" id="WP_197919981.1">
    <property type="nucleotide sequence ID" value="NZ_CAWPTA010000006.1"/>
</dbReference>
<dbReference type="PANTHER" id="PTHR12277">
    <property type="entry name" value="ALPHA/BETA HYDROLASE DOMAIN-CONTAINING PROTEIN"/>
    <property type="match status" value="1"/>
</dbReference>
<comment type="caution">
    <text evidence="2">The sequence shown here is derived from an EMBL/GenBank/DDBJ whole genome shotgun (WGS) entry which is preliminary data.</text>
</comment>
<dbReference type="EMBL" id="JAEANY010000001">
    <property type="protein sequence ID" value="MBH5321303.1"/>
    <property type="molecule type" value="Genomic_DNA"/>
</dbReference>
<feature type="domain" description="Serine aminopeptidase S33" evidence="1">
    <location>
        <begin position="68"/>
        <end position="174"/>
    </location>
</feature>
<dbReference type="SUPFAM" id="SSF53474">
    <property type="entry name" value="alpha/beta-Hydrolases"/>
    <property type="match status" value="1"/>
</dbReference>
<organism evidence="2 3">
    <name type="scientific">Aurantiacibacter sediminis</name>
    <dbReference type="NCBI Taxonomy" id="2793064"/>
    <lineage>
        <taxon>Bacteria</taxon>
        <taxon>Pseudomonadati</taxon>
        <taxon>Pseudomonadota</taxon>
        <taxon>Alphaproteobacteria</taxon>
        <taxon>Sphingomonadales</taxon>
        <taxon>Erythrobacteraceae</taxon>
        <taxon>Aurantiacibacter</taxon>
    </lineage>
</organism>
<keyword evidence="2" id="KW-0378">Hydrolase</keyword>
<proteinExistence type="predicted"/>
<evidence type="ECO:0000313" key="2">
    <source>
        <dbReference type="EMBL" id="MBH5321303.1"/>
    </source>
</evidence>
<dbReference type="InterPro" id="IPR022742">
    <property type="entry name" value="Hydrolase_4"/>
</dbReference>